<keyword evidence="2" id="KW-1185">Reference proteome</keyword>
<organism evidence="1 2">
    <name type="scientific">Fructobacillus tropaeoli</name>
    <dbReference type="NCBI Taxonomy" id="709323"/>
    <lineage>
        <taxon>Bacteria</taxon>
        <taxon>Bacillati</taxon>
        <taxon>Bacillota</taxon>
        <taxon>Bacilli</taxon>
        <taxon>Lactobacillales</taxon>
        <taxon>Lactobacillaceae</taxon>
        <taxon>Fructobacillus</taxon>
    </lineage>
</organism>
<gene>
    <name evidence="1" type="ORF">R53137_KAKDMLNK_01542</name>
</gene>
<dbReference type="RefSeq" id="WP_338349258.1">
    <property type="nucleotide sequence ID" value="NZ_CAUZLT010000007.1"/>
</dbReference>
<accession>A0ABM9N1T2</accession>
<comment type="caution">
    <text evidence="1">The sequence shown here is derived from an EMBL/GenBank/DDBJ whole genome shotgun (WGS) entry which is preliminary data.</text>
</comment>
<name>A0ABM9N1T2_9LACO</name>
<proteinExistence type="predicted"/>
<dbReference type="EMBL" id="CAUZLT010000007">
    <property type="protein sequence ID" value="CAK1254182.1"/>
    <property type="molecule type" value="Genomic_DNA"/>
</dbReference>
<dbReference type="Proteomes" id="UP001314262">
    <property type="component" value="Unassembled WGS sequence"/>
</dbReference>
<sequence>MSDYQTIYETILAVLTDDFTKELTREDLILDPIVMIKRVETLQKSYEELAQQDQLADLDKTLKWLKNNQGKPAYQSLFDDLKMAYFDEKQ</sequence>
<evidence type="ECO:0000313" key="1">
    <source>
        <dbReference type="EMBL" id="CAK1254182.1"/>
    </source>
</evidence>
<evidence type="ECO:0000313" key="2">
    <source>
        <dbReference type="Proteomes" id="UP001314262"/>
    </source>
</evidence>
<protein>
    <submittedName>
        <fullName evidence="1">Uncharacterized protein</fullName>
    </submittedName>
</protein>
<reference evidence="1 2" key="1">
    <citation type="submission" date="2023-10" db="EMBL/GenBank/DDBJ databases">
        <authorList>
            <person name="Botero Cardona J."/>
        </authorList>
    </citation>
    <scope>NUCLEOTIDE SEQUENCE [LARGE SCALE GENOMIC DNA]</scope>
    <source>
        <strain evidence="1 2">R-53137</strain>
    </source>
</reference>